<evidence type="ECO:0000313" key="12">
    <source>
        <dbReference type="Proteomes" id="UP000567179"/>
    </source>
</evidence>
<dbReference type="FunFam" id="2.60.40.420:FF:000045">
    <property type="entry name" value="Laccase 2"/>
    <property type="match status" value="1"/>
</dbReference>
<feature type="chain" id="PRO_5034500729" description="Laccase" evidence="7">
    <location>
        <begin position="24"/>
        <end position="548"/>
    </location>
</feature>
<evidence type="ECO:0000256" key="1">
    <source>
        <dbReference type="ARBA" id="ARBA00010609"/>
    </source>
</evidence>
<dbReference type="PANTHER" id="PTHR11709:SF511">
    <property type="entry name" value="LACCASE"/>
    <property type="match status" value="1"/>
</dbReference>
<evidence type="ECO:0008006" key="13">
    <source>
        <dbReference type="Google" id="ProtNLM"/>
    </source>
</evidence>
<dbReference type="Pfam" id="PF07732">
    <property type="entry name" value="Cu-oxidase_3"/>
    <property type="match status" value="2"/>
</dbReference>
<dbReference type="Gene3D" id="2.60.40.420">
    <property type="entry name" value="Cupredoxins - blue copper proteins"/>
    <property type="match status" value="3"/>
</dbReference>
<dbReference type="InterPro" id="IPR008972">
    <property type="entry name" value="Cupredoxin"/>
</dbReference>
<dbReference type="Pfam" id="PF00394">
    <property type="entry name" value="Cu-oxidase"/>
    <property type="match status" value="1"/>
</dbReference>
<evidence type="ECO:0000256" key="2">
    <source>
        <dbReference type="ARBA" id="ARBA00022723"/>
    </source>
</evidence>
<keyword evidence="2" id="KW-0479">Metal-binding</keyword>
<name>A0A8H5F4E2_9AGAR</name>
<keyword evidence="4" id="KW-0186">Copper</keyword>
<dbReference type="GO" id="GO:0016491">
    <property type="term" value="F:oxidoreductase activity"/>
    <property type="evidence" value="ECO:0007669"/>
    <property type="project" value="UniProtKB-KW"/>
</dbReference>
<dbReference type="EMBL" id="JAACJJ010000019">
    <property type="protein sequence ID" value="KAF5323279.1"/>
    <property type="molecule type" value="Genomic_DNA"/>
</dbReference>
<feature type="signal peptide" evidence="7">
    <location>
        <begin position="1"/>
        <end position="23"/>
    </location>
</feature>
<dbReference type="InterPro" id="IPR045087">
    <property type="entry name" value="Cu-oxidase_fam"/>
</dbReference>
<organism evidence="11 12">
    <name type="scientific">Psilocybe cf. subviscida</name>
    <dbReference type="NCBI Taxonomy" id="2480587"/>
    <lineage>
        <taxon>Eukaryota</taxon>
        <taxon>Fungi</taxon>
        <taxon>Dikarya</taxon>
        <taxon>Basidiomycota</taxon>
        <taxon>Agaricomycotina</taxon>
        <taxon>Agaricomycetes</taxon>
        <taxon>Agaricomycetidae</taxon>
        <taxon>Agaricales</taxon>
        <taxon>Agaricineae</taxon>
        <taxon>Strophariaceae</taxon>
        <taxon>Psilocybe</taxon>
    </lineage>
</organism>
<proteinExistence type="inferred from homology"/>
<dbReference type="PROSITE" id="PS00080">
    <property type="entry name" value="MULTICOPPER_OXIDASE2"/>
    <property type="match status" value="1"/>
</dbReference>
<dbReference type="Proteomes" id="UP000567179">
    <property type="component" value="Unassembled WGS sequence"/>
</dbReference>
<dbReference type="PROSITE" id="PS00079">
    <property type="entry name" value="MULTICOPPER_OXIDASE1"/>
    <property type="match status" value="2"/>
</dbReference>
<dbReference type="InterPro" id="IPR011706">
    <property type="entry name" value="Cu-oxidase_C"/>
</dbReference>
<comment type="similarity">
    <text evidence="1">Belongs to the multicopper oxidase family.</text>
</comment>
<keyword evidence="5" id="KW-1015">Disulfide bond</keyword>
<keyword evidence="6" id="KW-0325">Glycoprotein</keyword>
<gene>
    <name evidence="11" type="ORF">D9619_013492</name>
</gene>
<evidence type="ECO:0000256" key="5">
    <source>
        <dbReference type="ARBA" id="ARBA00023157"/>
    </source>
</evidence>
<evidence type="ECO:0000259" key="8">
    <source>
        <dbReference type="Pfam" id="PF00394"/>
    </source>
</evidence>
<accession>A0A8H5F4E2</accession>
<feature type="domain" description="Plastocyanin-like" evidence="10">
    <location>
        <begin position="132"/>
        <end position="169"/>
    </location>
</feature>
<feature type="domain" description="Plastocyanin-like" evidence="9">
    <location>
        <begin position="398"/>
        <end position="517"/>
    </location>
</feature>
<dbReference type="CDD" id="cd13903">
    <property type="entry name" value="CuRO_3_Tv-LCC_like"/>
    <property type="match status" value="1"/>
</dbReference>
<keyword evidence="3" id="KW-0560">Oxidoreductase</keyword>
<evidence type="ECO:0000256" key="3">
    <source>
        <dbReference type="ARBA" id="ARBA00023002"/>
    </source>
</evidence>
<protein>
    <recommendedName>
        <fullName evidence="13">Laccase</fullName>
    </recommendedName>
</protein>
<feature type="domain" description="Plastocyanin-like" evidence="8">
    <location>
        <begin position="182"/>
        <end position="333"/>
    </location>
</feature>
<evidence type="ECO:0000259" key="10">
    <source>
        <dbReference type="Pfam" id="PF07732"/>
    </source>
</evidence>
<dbReference type="GO" id="GO:0005507">
    <property type="term" value="F:copper ion binding"/>
    <property type="evidence" value="ECO:0007669"/>
    <property type="project" value="InterPro"/>
</dbReference>
<dbReference type="InterPro" id="IPR033138">
    <property type="entry name" value="Cu_oxidase_CS"/>
</dbReference>
<evidence type="ECO:0000256" key="4">
    <source>
        <dbReference type="ARBA" id="ARBA00023008"/>
    </source>
</evidence>
<keyword evidence="12" id="KW-1185">Reference proteome</keyword>
<dbReference type="InterPro" id="IPR001117">
    <property type="entry name" value="Cu-oxidase_2nd"/>
</dbReference>
<evidence type="ECO:0000256" key="7">
    <source>
        <dbReference type="SAM" id="SignalP"/>
    </source>
</evidence>
<dbReference type="OrthoDB" id="2121828at2759"/>
<evidence type="ECO:0000256" key="6">
    <source>
        <dbReference type="ARBA" id="ARBA00023180"/>
    </source>
</evidence>
<comment type="caution">
    <text evidence="11">The sequence shown here is derived from an EMBL/GenBank/DDBJ whole genome shotgun (WGS) entry which is preliminary data.</text>
</comment>
<dbReference type="AlphaFoldDB" id="A0A8H5F4E2"/>
<dbReference type="InterPro" id="IPR011707">
    <property type="entry name" value="Cu-oxidase-like_N"/>
</dbReference>
<sequence length="548" mass="60715">MMSCIFFARLLSLLLAASTTTYAVDVNYVLKLQNNVVAPDGFSRAGVIANGVFPGTLIQANKDDTLHITVNDQLTDPTMRRSVSIHWHGLFQMRTASEDGPAFLNQCPISPGHSYTYDSKDHLLELAFFISYNIAVPLNGQSGTFWYHSHFSSQYVDGLRGALVVYDPTDPHLSLYDVDDASTVITLADWYHKAAPGMETVFLAGNDEPVPDAGLINGIGRYNKGPQVVRARVNVQSGKRYRFRVINISAYASFRFSIEGHPLTIIEVDGINHVPHTVDGFDIYEAQRYSVVLNANKPVKNYWIRGPMTLQHSSDNKNLDTRNVYAVLHYQGAPNAEPTTQADVGVSNLLQEYQLAALENPGAPGGSAPADRSIDLNFSEQVTNGRLQWMINGISYESPDLPTLLNIIANNYTQESDFTRPEHTFVLNQNDVIELIIHGSSHGHIHPFHLHGHAFDIVQSMKGPPNYVNPPRRDVVGVGGSTVIIRFRADNPGPWFLHCHIDWHVEAGLAVVFAEAPAAQRSGPKSQIIKQEWLDLCPIYKALPADQQ</sequence>
<dbReference type="SUPFAM" id="SSF49503">
    <property type="entry name" value="Cupredoxins"/>
    <property type="match status" value="3"/>
</dbReference>
<dbReference type="InterPro" id="IPR002355">
    <property type="entry name" value="Cu_oxidase_Cu_BS"/>
</dbReference>
<dbReference type="PANTHER" id="PTHR11709">
    <property type="entry name" value="MULTI-COPPER OXIDASE"/>
    <property type="match status" value="1"/>
</dbReference>
<reference evidence="11 12" key="1">
    <citation type="journal article" date="2020" name="ISME J.">
        <title>Uncovering the hidden diversity of litter-decomposition mechanisms in mushroom-forming fungi.</title>
        <authorList>
            <person name="Floudas D."/>
            <person name="Bentzer J."/>
            <person name="Ahren D."/>
            <person name="Johansson T."/>
            <person name="Persson P."/>
            <person name="Tunlid A."/>
        </authorList>
    </citation>
    <scope>NUCLEOTIDE SEQUENCE [LARGE SCALE GENOMIC DNA]</scope>
    <source>
        <strain evidence="11 12">CBS 101986</strain>
    </source>
</reference>
<evidence type="ECO:0000313" key="11">
    <source>
        <dbReference type="EMBL" id="KAF5323279.1"/>
    </source>
</evidence>
<evidence type="ECO:0000259" key="9">
    <source>
        <dbReference type="Pfam" id="PF07731"/>
    </source>
</evidence>
<feature type="domain" description="Plastocyanin-like" evidence="10">
    <location>
        <begin position="34"/>
        <end position="118"/>
    </location>
</feature>
<dbReference type="Pfam" id="PF07731">
    <property type="entry name" value="Cu-oxidase_2"/>
    <property type="match status" value="1"/>
</dbReference>
<keyword evidence="7" id="KW-0732">Signal</keyword>